<dbReference type="InterPro" id="IPR024020">
    <property type="entry name" value="Anit_sigma_mycothiol_RsrA"/>
</dbReference>
<evidence type="ECO:0000256" key="2">
    <source>
        <dbReference type="ARBA" id="ARBA00023163"/>
    </source>
</evidence>
<dbReference type="InterPro" id="IPR041916">
    <property type="entry name" value="Anti_sigma_zinc_sf"/>
</dbReference>
<organism evidence="4 5">
    <name type="scientific">Arthrobacter russicus</name>
    <dbReference type="NCBI Taxonomy" id="172040"/>
    <lineage>
        <taxon>Bacteria</taxon>
        <taxon>Bacillati</taxon>
        <taxon>Actinomycetota</taxon>
        <taxon>Actinomycetes</taxon>
        <taxon>Micrococcales</taxon>
        <taxon>Micrococcaceae</taxon>
        <taxon>Arthrobacter</taxon>
    </lineage>
</organism>
<evidence type="ECO:0000256" key="1">
    <source>
        <dbReference type="ARBA" id="ARBA00023015"/>
    </source>
</evidence>
<keyword evidence="2" id="KW-0804">Transcription</keyword>
<name>A0ABU1JAT1_9MICC</name>
<proteinExistence type="predicted"/>
<sequence>MTDCQSLGDCEDSRVQRIYEYLDGALSHDDLAEIKEHLDTCADCAGEHDLECVIRSVVKRSCTEVAPENLKASILERIHAAKAVDA</sequence>
<dbReference type="Gene3D" id="1.10.10.1320">
    <property type="entry name" value="Anti-sigma factor, zinc-finger domain"/>
    <property type="match status" value="1"/>
</dbReference>
<dbReference type="EMBL" id="JAVDQF010000001">
    <property type="protein sequence ID" value="MDR6268517.1"/>
    <property type="molecule type" value="Genomic_DNA"/>
</dbReference>
<dbReference type="Proteomes" id="UP001185069">
    <property type="component" value="Unassembled WGS sequence"/>
</dbReference>
<keyword evidence="1" id="KW-0805">Transcription regulation</keyword>
<dbReference type="InterPro" id="IPR027383">
    <property type="entry name" value="Znf_put"/>
</dbReference>
<dbReference type="Pfam" id="PF13490">
    <property type="entry name" value="zf-HC2"/>
    <property type="match status" value="1"/>
</dbReference>
<reference evidence="4 5" key="1">
    <citation type="submission" date="2023-07" db="EMBL/GenBank/DDBJ databases">
        <title>Sequencing the genomes of 1000 actinobacteria strains.</title>
        <authorList>
            <person name="Klenk H.-P."/>
        </authorList>
    </citation>
    <scope>NUCLEOTIDE SEQUENCE [LARGE SCALE GENOMIC DNA]</scope>
    <source>
        <strain evidence="4 5">DSM 14555</strain>
    </source>
</reference>
<evidence type="ECO:0000259" key="3">
    <source>
        <dbReference type="Pfam" id="PF13490"/>
    </source>
</evidence>
<accession>A0ABU1JAT1</accession>
<comment type="caution">
    <text evidence="4">The sequence shown here is derived from an EMBL/GenBank/DDBJ whole genome shotgun (WGS) entry which is preliminary data.</text>
</comment>
<keyword evidence="5" id="KW-1185">Reference proteome</keyword>
<evidence type="ECO:0000313" key="5">
    <source>
        <dbReference type="Proteomes" id="UP001185069"/>
    </source>
</evidence>
<dbReference type="NCBIfam" id="TIGR03988">
    <property type="entry name" value="antisig_RsrA"/>
    <property type="match status" value="1"/>
</dbReference>
<dbReference type="RefSeq" id="WP_296363692.1">
    <property type="nucleotide sequence ID" value="NZ_BAAAHY010000006.1"/>
</dbReference>
<protein>
    <submittedName>
        <fullName evidence="4">Anti-sigma factor (TIGR02949 family)</fullName>
    </submittedName>
</protein>
<gene>
    <name evidence="4" type="ORF">JOE69_000755</name>
</gene>
<feature type="domain" description="Putative zinc-finger" evidence="3">
    <location>
        <begin position="15"/>
        <end position="45"/>
    </location>
</feature>
<evidence type="ECO:0000313" key="4">
    <source>
        <dbReference type="EMBL" id="MDR6268517.1"/>
    </source>
</evidence>